<evidence type="ECO:0000313" key="2">
    <source>
        <dbReference type="EMBL" id="MCQ4921487.1"/>
    </source>
</evidence>
<protein>
    <submittedName>
        <fullName evidence="2">Helix-turn-helix transcriptional regulator</fullName>
    </submittedName>
</protein>
<keyword evidence="3" id="KW-1185">Reference proteome</keyword>
<evidence type="ECO:0000313" key="3">
    <source>
        <dbReference type="Proteomes" id="UP001524478"/>
    </source>
</evidence>
<accession>A0ABT1S579</accession>
<dbReference type="InterPro" id="IPR010982">
    <property type="entry name" value="Lambda_DNA-bd_dom_sf"/>
</dbReference>
<dbReference type="CDD" id="cd00093">
    <property type="entry name" value="HTH_XRE"/>
    <property type="match status" value="1"/>
</dbReference>
<dbReference type="PROSITE" id="PS50943">
    <property type="entry name" value="HTH_CROC1"/>
    <property type="match status" value="1"/>
</dbReference>
<gene>
    <name evidence="2" type="ORF">NE686_00195</name>
</gene>
<dbReference type="InterPro" id="IPR001387">
    <property type="entry name" value="Cro/C1-type_HTH"/>
</dbReference>
<dbReference type="Proteomes" id="UP001524478">
    <property type="component" value="Unassembled WGS sequence"/>
</dbReference>
<feature type="domain" description="HTH cro/C1-type" evidence="1">
    <location>
        <begin position="12"/>
        <end position="66"/>
    </location>
</feature>
<reference evidence="2 3" key="1">
    <citation type="submission" date="2022-06" db="EMBL/GenBank/DDBJ databases">
        <title>Isolation of gut microbiota from human fecal samples.</title>
        <authorList>
            <person name="Pamer E.G."/>
            <person name="Barat B."/>
            <person name="Waligurski E."/>
            <person name="Medina S."/>
            <person name="Paddock L."/>
            <person name="Mostad J."/>
        </authorList>
    </citation>
    <scope>NUCLEOTIDE SEQUENCE [LARGE SCALE GENOMIC DNA]</scope>
    <source>
        <strain evidence="2 3">DFI.7.95</strain>
    </source>
</reference>
<dbReference type="Pfam" id="PF01381">
    <property type="entry name" value="HTH_3"/>
    <property type="match status" value="1"/>
</dbReference>
<comment type="caution">
    <text evidence="2">The sequence shown here is derived from an EMBL/GenBank/DDBJ whole genome shotgun (WGS) entry which is preliminary data.</text>
</comment>
<dbReference type="SUPFAM" id="SSF47413">
    <property type="entry name" value="lambda repressor-like DNA-binding domains"/>
    <property type="match status" value="1"/>
</dbReference>
<name>A0ABT1S579_9FIRM</name>
<dbReference type="Gene3D" id="1.25.40.10">
    <property type="entry name" value="Tetratricopeptide repeat domain"/>
    <property type="match status" value="1"/>
</dbReference>
<organism evidence="2 3">
    <name type="scientific">Tissierella carlieri</name>
    <dbReference type="NCBI Taxonomy" id="689904"/>
    <lineage>
        <taxon>Bacteria</taxon>
        <taxon>Bacillati</taxon>
        <taxon>Bacillota</taxon>
        <taxon>Tissierellia</taxon>
        <taxon>Tissierellales</taxon>
        <taxon>Tissierellaceae</taxon>
        <taxon>Tissierella</taxon>
    </lineage>
</organism>
<dbReference type="InterPro" id="IPR011990">
    <property type="entry name" value="TPR-like_helical_dom_sf"/>
</dbReference>
<dbReference type="EMBL" id="JANGAC010000001">
    <property type="protein sequence ID" value="MCQ4921487.1"/>
    <property type="molecule type" value="Genomic_DNA"/>
</dbReference>
<dbReference type="RefSeq" id="WP_256310013.1">
    <property type="nucleotide sequence ID" value="NZ_JANGAC010000001.1"/>
</dbReference>
<dbReference type="SMART" id="SM00530">
    <property type="entry name" value="HTH_XRE"/>
    <property type="match status" value="1"/>
</dbReference>
<evidence type="ECO:0000259" key="1">
    <source>
        <dbReference type="PROSITE" id="PS50943"/>
    </source>
</evidence>
<proteinExistence type="predicted"/>
<sequence>MYYNLESFSEEIRNIRKNLSLTQKDISFLSGVNVDTLSKIENGKVIPKQETLDILSMVLKKDLNTILLKYRFNNYSKFHQLKNSIEKIIENGSFIELKNQLDNLNAIIHKDDMNSYFSRLTKQLYFLVKAIFLKISCDDYEEALLSLIESIKITSPDFSLTEYNNFVYNNTEIRILMNIALILNKKESINKCLELLQFCHKNLEPDDWELNIRVVYNLSYTYHRLFLHDSALYFANLGIKTCIENRSLYCLALLYTRKGIAEHLLNYDNYMNSLEKAKHLYEISDQNELKSKFKNACKEHYNIDID</sequence>